<accession>A0ACC1IC60</accession>
<gene>
    <name evidence="1" type="primary">CDC11_3</name>
    <name evidence="1" type="ORF">LPJ66_006474</name>
</gene>
<organism evidence="1 2">
    <name type="scientific">Kickxella alabastrina</name>
    <dbReference type="NCBI Taxonomy" id="61397"/>
    <lineage>
        <taxon>Eukaryota</taxon>
        <taxon>Fungi</taxon>
        <taxon>Fungi incertae sedis</taxon>
        <taxon>Zoopagomycota</taxon>
        <taxon>Kickxellomycotina</taxon>
        <taxon>Kickxellomycetes</taxon>
        <taxon>Kickxellales</taxon>
        <taxon>Kickxellaceae</taxon>
        <taxon>Kickxella</taxon>
    </lineage>
</organism>
<keyword evidence="1" id="KW-0131">Cell cycle</keyword>
<protein>
    <submittedName>
        <fullName evidence="1">Cell division control protein 11</fullName>
    </submittedName>
</protein>
<keyword evidence="2" id="KW-1185">Reference proteome</keyword>
<feature type="non-terminal residue" evidence="1">
    <location>
        <position position="1"/>
    </location>
</feature>
<evidence type="ECO:0000313" key="1">
    <source>
        <dbReference type="EMBL" id="KAJ1892218.1"/>
    </source>
</evidence>
<dbReference type="Proteomes" id="UP001150581">
    <property type="component" value="Unassembled WGS sequence"/>
</dbReference>
<evidence type="ECO:0000313" key="2">
    <source>
        <dbReference type="Proteomes" id="UP001150581"/>
    </source>
</evidence>
<proteinExistence type="predicted"/>
<keyword evidence="1" id="KW-0132">Cell division</keyword>
<dbReference type="EMBL" id="JANBPG010001030">
    <property type="protein sequence ID" value="KAJ1892218.1"/>
    <property type="molecule type" value="Genomic_DNA"/>
</dbReference>
<sequence>SASAGFKSKPKDGTHASTLRHTAERRLSHRHNAPESFNLLVAGRRGVGKSTILQTICDSFHTLQIQSLTEGDRTIYTQPSATHKDTVIVAEAVLDPFCLFDTLSGTTQIRRCRVQLQDPDHETPLCVELVDTPGIDSDGSVNEISWEIERRLQNTLDDEMRPRREKSFHSAHIHAVIYVIPPPVYSSSETDSHCHRVDTAMDVISEIDIRAIRALGQFTSVLLAIGKSDTMEKSDRQVLKHTTYRFYSQVNELIMPTKLFDFTDIPGTQRESPEEVRVFGRRILREMPLFICGSKHVEEWQKMRLPEYLKPEEGGRSPGRGCVADWRSLGSKHNQVRSGSVMITEGIFRNRKSSNPTPILLPADDTQPPEKNNSNEESISPYAPMATRLSQSLVMRSDTVSIQRHDQKREISLVREFGWGTLQLNNPDHCDFALLVDRRTIPVIKKHRVMDVTSGEIRSISVVAKSENNADVSSGSREENLDKVRVPSGNADYTFGSPFTMPLKLSDRENNFASNRGEFNFYYELPTTSSPTRSILPDTATSKQFYSTRTVVKAQKGSIVSSSLSLSLPLPLQPTTPLVSVSASGSNTASSNRSSAATAINTIVALFNPLINIKRHSGDNHSVKAEPVQVSRAKQRGRRNTTSA</sequence>
<name>A0ACC1IC60_9FUNG</name>
<comment type="caution">
    <text evidence="1">The sequence shown here is derived from an EMBL/GenBank/DDBJ whole genome shotgun (WGS) entry which is preliminary data.</text>
</comment>
<reference evidence="1" key="1">
    <citation type="submission" date="2022-07" db="EMBL/GenBank/DDBJ databases">
        <title>Phylogenomic reconstructions and comparative analyses of Kickxellomycotina fungi.</title>
        <authorList>
            <person name="Reynolds N.K."/>
            <person name="Stajich J.E."/>
            <person name="Barry K."/>
            <person name="Grigoriev I.V."/>
            <person name="Crous P."/>
            <person name="Smith M.E."/>
        </authorList>
    </citation>
    <scope>NUCLEOTIDE SEQUENCE</scope>
    <source>
        <strain evidence="1">Benny 63K</strain>
    </source>
</reference>